<dbReference type="PANTHER" id="PTHR21310:SF37">
    <property type="entry name" value="AMINOGLYCOSIDE PHOSPHOTRANSFERASE DOMAIN-CONTAINING PROTEIN"/>
    <property type="match status" value="1"/>
</dbReference>
<accession>V5HZI6</accession>
<dbReference type="InterPro" id="IPR011009">
    <property type="entry name" value="Kinase-like_dom_sf"/>
</dbReference>
<keyword evidence="3" id="KW-1185">Reference proteome</keyword>
<gene>
    <name evidence="2" type="ORF">PVAR5_4093</name>
</gene>
<dbReference type="PANTHER" id="PTHR21310">
    <property type="entry name" value="AMINOGLYCOSIDE PHOSPHOTRANSFERASE-RELATED-RELATED"/>
    <property type="match status" value="1"/>
</dbReference>
<dbReference type="Gene3D" id="3.90.1200.10">
    <property type="match status" value="1"/>
</dbReference>
<dbReference type="InterPro" id="IPR051678">
    <property type="entry name" value="AGP_Transferase"/>
</dbReference>
<proteinExistence type="predicted"/>
<feature type="domain" description="Aminoglycoside phosphotransferase" evidence="1">
    <location>
        <begin position="38"/>
        <end position="231"/>
    </location>
</feature>
<dbReference type="SUPFAM" id="SSF56112">
    <property type="entry name" value="Protein kinase-like (PK-like)"/>
    <property type="match status" value="1"/>
</dbReference>
<dbReference type="AlphaFoldDB" id="V5HZI6"/>
<dbReference type="eggNOG" id="ENOG502SPUD">
    <property type="taxonomic scope" value="Eukaryota"/>
</dbReference>
<dbReference type="Pfam" id="PF01636">
    <property type="entry name" value="APH"/>
    <property type="match status" value="1"/>
</dbReference>
<protein>
    <recommendedName>
        <fullName evidence="1">Aminoglycoside phosphotransferase domain-containing protein</fullName>
    </recommendedName>
</protein>
<sequence length="332" mass="37944">MQQQSFYENTVPIAISQLRNDRQIPTLCQYFDGGQCRVFKVTFTDGESWAVRVPLFVRHASQNTVIQLLESEARILRELEVKEFSWAARLRGCSFTFDNAIRYPFIALTWIPGSQLLWSDDFPTRPLRDKILDQVATMHISLIECSKEARGSSLKHFTRIIQNKTRRVREGLLPEITEQDCSDQMNILPNVLLPELDEAPFAITHGDISPQNILIDAHHNVTGIIDWGFSSRVPFQQAACFPRFLQLQNIDLWPNSTLQKDRETYITSVRCRAPLEVSSMMIQVLSSENADFQHCFLESIISKGMHRRLARNGWGVSSCGQGSEGEANDRNL</sequence>
<dbReference type="Proteomes" id="UP000018001">
    <property type="component" value="Unassembled WGS sequence"/>
</dbReference>
<evidence type="ECO:0000313" key="2">
    <source>
        <dbReference type="EMBL" id="GAD95450.1"/>
    </source>
</evidence>
<organism evidence="2 3">
    <name type="scientific">Byssochlamys spectabilis (strain No. 5 / NBRC 109023)</name>
    <name type="common">Paecilomyces variotii</name>
    <dbReference type="NCBI Taxonomy" id="1356009"/>
    <lineage>
        <taxon>Eukaryota</taxon>
        <taxon>Fungi</taxon>
        <taxon>Dikarya</taxon>
        <taxon>Ascomycota</taxon>
        <taxon>Pezizomycotina</taxon>
        <taxon>Eurotiomycetes</taxon>
        <taxon>Eurotiomycetidae</taxon>
        <taxon>Eurotiales</taxon>
        <taxon>Thermoascaceae</taxon>
        <taxon>Paecilomyces</taxon>
    </lineage>
</organism>
<reference evidence="3" key="1">
    <citation type="journal article" date="2014" name="Genome Announc.">
        <title>Draft genome sequence of the formaldehyde-resistant fungus Byssochlamys spectabilis No. 5 (anamorph Paecilomyces variotii No. 5) (NBRC109023).</title>
        <authorList>
            <person name="Oka T."/>
            <person name="Ekino K."/>
            <person name="Fukuda K."/>
            <person name="Nomura Y."/>
        </authorList>
    </citation>
    <scope>NUCLEOTIDE SEQUENCE [LARGE SCALE GENOMIC DNA]</scope>
    <source>
        <strain evidence="3">No. 5 / NBRC 109023</strain>
    </source>
</reference>
<dbReference type="HOGENOM" id="CLU_073350_0_0_1"/>
<evidence type="ECO:0000259" key="1">
    <source>
        <dbReference type="Pfam" id="PF01636"/>
    </source>
</evidence>
<name>V5HZI6_BYSSN</name>
<dbReference type="InParanoid" id="V5HZI6"/>
<dbReference type="EMBL" id="BAUL01000130">
    <property type="protein sequence ID" value="GAD95450.1"/>
    <property type="molecule type" value="Genomic_DNA"/>
</dbReference>
<dbReference type="InterPro" id="IPR002575">
    <property type="entry name" value="Aminoglycoside_PTrfase"/>
</dbReference>
<evidence type="ECO:0000313" key="3">
    <source>
        <dbReference type="Proteomes" id="UP000018001"/>
    </source>
</evidence>
<dbReference type="OrthoDB" id="5327538at2759"/>
<comment type="caution">
    <text evidence="2">The sequence shown here is derived from an EMBL/GenBank/DDBJ whole genome shotgun (WGS) entry which is preliminary data.</text>
</comment>